<dbReference type="EMBL" id="LGRX02007958">
    <property type="protein sequence ID" value="KAK3274080.1"/>
    <property type="molecule type" value="Genomic_DNA"/>
</dbReference>
<reference evidence="2 3" key="1">
    <citation type="journal article" date="2015" name="Genome Biol. Evol.">
        <title>Comparative Genomics of a Bacterivorous Green Alga Reveals Evolutionary Causalities and Consequences of Phago-Mixotrophic Mode of Nutrition.</title>
        <authorList>
            <person name="Burns J.A."/>
            <person name="Paasch A."/>
            <person name="Narechania A."/>
            <person name="Kim E."/>
        </authorList>
    </citation>
    <scope>NUCLEOTIDE SEQUENCE [LARGE SCALE GENOMIC DNA]</scope>
    <source>
        <strain evidence="2 3">PLY_AMNH</strain>
    </source>
</reference>
<sequence>MTDTSGYGYSISGWTFTSMQEQIEKCLYLVYREVDKPEYDDGAWAGAEVEGRRARKAPIRFDDLEANAVYARDLREAAHSLKCGEETRFSVTYGEFTQGSMTRVAIEVRTQYGLHAILPISEANFLDIGCGLCLPVFHFKIMCGIKNCDGIEVKRVTFDLAVKLRRNIEEEMTKLGMDEVSIPRTNSVQIFWGQMERSVTCDILAYDIVYMFDFAFFSGRGGERGRTADGKSAGRFWEWVAAKLNESPRIVILVSYIAPSVWWLAGLDENKFKCVSQVHNLQIRKGDSRRKHTAFIFARINRTQCETIKELDEVWPLVVLADNDSEAYQLRLHLAQIRLDAATANLTNQQAAQTSVCAQIRDRSLAGRVSRDDERIMNAARDEVGRAQAEVEAAKMTLQAVKEFVTKILPDQASGVDAEQQSQPHTGAESPPRHGPHGGPAQGDDGIIGDETVQQPMAQQPAALEPGAAQVNMLRSIDQEHDSRAHGDVSNAADNARGNVEQLPPQQASAGLVERECSSDPQIQNGGIGTRVAIALMVLDVAREAEDAGAGVVGGGARAEGHAPGAGAGADVLSVRVDKTSKVRKSTEVPPMAISARVITFIEATRMLTDTTRISTSTWDRFGKDILKTPSQFSMTRCSCHPTAISLRTAPCLPTLGLI</sequence>
<organism evidence="2 3">
    <name type="scientific">Cymbomonas tetramitiformis</name>
    <dbReference type="NCBI Taxonomy" id="36881"/>
    <lineage>
        <taxon>Eukaryota</taxon>
        <taxon>Viridiplantae</taxon>
        <taxon>Chlorophyta</taxon>
        <taxon>Pyramimonadophyceae</taxon>
        <taxon>Pyramimonadales</taxon>
        <taxon>Pyramimonadaceae</taxon>
        <taxon>Cymbomonas</taxon>
    </lineage>
</organism>
<gene>
    <name evidence="2" type="ORF">CYMTET_17717</name>
</gene>
<protein>
    <submittedName>
        <fullName evidence="2">Uncharacterized protein</fullName>
    </submittedName>
</protein>
<comment type="caution">
    <text evidence="2">The sequence shown here is derived from an EMBL/GenBank/DDBJ whole genome shotgun (WGS) entry which is preliminary data.</text>
</comment>
<feature type="region of interest" description="Disordered" evidence="1">
    <location>
        <begin position="480"/>
        <end position="499"/>
    </location>
</feature>
<name>A0AAE0GA05_9CHLO</name>
<evidence type="ECO:0000313" key="2">
    <source>
        <dbReference type="EMBL" id="KAK3274080.1"/>
    </source>
</evidence>
<keyword evidence="3" id="KW-1185">Reference proteome</keyword>
<dbReference type="AlphaFoldDB" id="A0AAE0GA05"/>
<dbReference type="Gene3D" id="3.40.50.150">
    <property type="entry name" value="Vaccinia Virus protein VP39"/>
    <property type="match status" value="1"/>
</dbReference>
<dbReference type="Proteomes" id="UP001190700">
    <property type="component" value="Unassembled WGS sequence"/>
</dbReference>
<evidence type="ECO:0000313" key="3">
    <source>
        <dbReference type="Proteomes" id="UP001190700"/>
    </source>
</evidence>
<dbReference type="InterPro" id="IPR029063">
    <property type="entry name" value="SAM-dependent_MTases_sf"/>
</dbReference>
<proteinExistence type="predicted"/>
<accession>A0AAE0GA05</accession>
<feature type="region of interest" description="Disordered" evidence="1">
    <location>
        <begin position="413"/>
        <end position="449"/>
    </location>
</feature>
<evidence type="ECO:0000256" key="1">
    <source>
        <dbReference type="SAM" id="MobiDB-lite"/>
    </source>
</evidence>